<organism evidence="1 2">
    <name type="scientific">Solanum bulbocastanum</name>
    <name type="common">Wild potato</name>
    <dbReference type="NCBI Taxonomy" id="147425"/>
    <lineage>
        <taxon>Eukaryota</taxon>
        <taxon>Viridiplantae</taxon>
        <taxon>Streptophyta</taxon>
        <taxon>Embryophyta</taxon>
        <taxon>Tracheophyta</taxon>
        <taxon>Spermatophyta</taxon>
        <taxon>Magnoliopsida</taxon>
        <taxon>eudicotyledons</taxon>
        <taxon>Gunneridae</taxon>
        <taxon>Pentapetalae</taxon>
        <taxon>asterids</taxon>
        <taxon>lamiids</taxon>
        <taxon>Solanales</taxon>
        <taxon>Solanaceae</taxon>
        <taxon>Solanoideae</taxon>
        <taxon>Solaneae</taxon>
        <taxon>Solanum</taxon>
    </lineage>
</organism>
<keyword evidence="2" id="KW-1185">Reference proteome</keyword>
<comment type="caution">
    <text evidence="1">The sequence shown here is derived from an EMBL/GenBank/DDBJ whole genome shotgun (WGS) entry which is preliminary data.</text>
</comment>
<dbReference type="AlphaFoldDB" id="A0AAN8TWF3"/>
<sequence>MCKNSICMFGELQTVWQQRYKSESWCKHEFWYKLYPWCSDCWPSI</sequence>
<proteinExistence type="predicted"/>
<dbReference type="Proteomes" id="UP001371456">
    <property type="component" value="Unassembled WGS sequence"/>
</dbReference>
<evidence type="ECO:0000313" key="1">
    <source>
        <dbReference type="EMBL" id="KAK6791993.1"/>
    </source>
</evidence>
<evidence type="ECO:0000313" key="2">
    <source>
        <dbReference type="Proteomes" id="UP001371456"/>
    </source>
</evidence>
<protein>
    <submittedName>
        <fullName evidence="1">Uncharacterized protein</fullName>
    </submittedName>
</protein>
<accession>A0AAN8TWF3</accession>
<gene>
    <name evidence="1" type="ORF">RDI58_011074</name>
</gene>
<dbReference type="EMBL" id="JBANQN010000004">
    <property type="protein sequence ID" value="KAK6791993.1"/>
    <property type="molecule type" value="Genomic_DNA"/>
</dbReference>
<reference evidence="1 2" key="1">
    <citation type="submission" date="2024-02" db="EMBL/GenBank/DDBJ databases">
        <title>de novo genome assembly of Solanum bulbocastanum strain 11H21.</title>
        <authorList>
            <person name="Hosaka A.J."/>
        </authorList>
    </citation>
    <scope>NUCLEOTIDE SEQUENCE [LARGE SCALE GENOMIC DNA]</scope>
    <source>
        <tissue evidence="1">Young leaves</tissue>
    </source>
</reference>
<name>A0AAN8TWF3_SOLBU</name>